<dbReference type="InterPro" id="IPR014729">
    <property type="entry name" value="Rossmann-like_a/b/a_fold"/>
</dbReference>
<comment type="subcellular location">
    <subcellularLocation>
        <location evidence="9">Cytoplasm</location>
    </subcellularLocation>
</comment>
<dbReference type="Gene3D" id="3.40.50.620">
    <property type="entry name" value="HUPs"/>
    <property type="match status" value="3"/>
</dbReference>
<dbReference type="InterPro" id="IPR009008">
    <property type="entry name" value="Val/Leu/Ile-tRNA-synth_edit"/>
</dbReference>
<keyword evidence="15" id="KW-1185">Reference proteome</keyword>
<name>A0ABY9F7N2_9PSED</name>
<dbReference type="InterPro" id="IPR009080">
    <property type="entry name" value="tRNAsynth_Ia_anticodon-bd"/>
</dbReference>
<dbReference type="InterPro" id="IPR025709">
    <property type="entry name" value="Leu_tRNA-synth_edit"/>
</dbReference>
<keyword evidence="3 9" id="KW-0436">Ligase</keyword>
<dbReference type="EC" id="6.1.1.4" evidence="9"/>
<feature type="binding site" evidence="9">
    <location>
        <position position="706"/>
    </location>
    <ligand>
        <name>ATP</name>
        <dbReference type="ChEBI" id="CHEBI:30616"/>
    </ligand>
</feature>
<dbReference type="CDD" id="cd07958">
    <property type="entry name" value="Anticodon_Ia_Leu_BEm"/>
    <property type="match status" value="1"/>
</dbReference>
<evidence type="ECO:0000256" key="10">
    <source>
        <dbReference type="RuleBase" id="RU363039"/>
    </source>
</evidence>
<dbReference type="NCBIfam" id="TIGR00396">
    <property type="entry name" value="leuS_bact"/>
    <property type="match status" value="1"/>
</dbReference>
<dbReference type="SUPFAM" id="SSF52374">
    <property type="entry name" value="Nucleotidylyl transferase"/>
    <property type="match status" value="1"/>
</dbReference>
<evidence type="ECO:0000313" key="15">
    <source>
        <dbReference type="Proteomes" id="UP001239418"/>
    </source>
</evidence>
<evidence type="ECO:0000256" key="3">
    <source>
        <dbReference type="ARBA" id="ARBA00022598"/>
    </source>
</evidence>
<dbReference type="CDD" id="cd00812">
    <property type="entry name" value="LeuRS_core"/>
    <property type="match status" value="1"/>
</dbReference>
<dbReference type="Pfam" id="PF13603">
    <property type="entry name" value="tRNA-synt_1_2"/>
    <property type="match status" value="1"/>
</dbReference>
<dbReference type="InterPro" id="IPR002302">
    <property type="entry name" value="Leu-tRNA-ligase"/>
</dbReference>
<keyword evidence="6 9" id="KW-0648">Protein biosynthesis</keyword>
<evidence type="ECO:0000313" key="14">
    <source>
        <dbReference type="EMBL" id="WLG87403.1"/>
    </source>
</evidence>
<evidence type="ECO:0000256" key="4">
    <source>
        <dbReference type="ARBA" id="ARBA00022741"/>
    </source>
</evidence>
<comment type="similarity">
    <text evidence="1 9 10">Belongs to the class-I aminoacyl-tRNA synthetase family.</text>
</comment>
<evidence type="ECO:0000256" key="9">
    <source>
        <dbReference type="HAMAP-Rule" id="MF_00049"/>
    </source>
</evidence>
<dbReference type="Pfam" id="PF08264">
    <property type="entry name" value="Anticodon_1"/>
    <property type="match status" value="1"/>
</dbReference>
<dbReference type="Pfam" id="PF09334">
    <property type="entry name" value="tRNA-synt_1g"/>
    <property type="match status" value="1"/>
</dbReference>
<keyword evidence="5 9" id="KW-0067">ATP-binding</keyword>
<evidence type="ECO:0000256" key="5">
    <source>
        <dbReference type="ARBA" id="ARBA00022840"/>
    </source>
</evidence>
<gene>
    <name evidence="9 14" type="primary">leuS</name>
    <name evidence="14" type="ORF">PSH97_13120</name>
</gene>
<protein>
    <recommendedName>
        <fullName evidence="9">Leucine--tRNA ligase</fullName>
        <ecNumber evidence="9">6.1.1.4</ecNumber>
    </recommendedName>
    <alternativeName>
        <fullName evidence="9">Leucyl-tRNA synthetase</fullName>
        <shortName evidence="9">LeuRS</shortName>
    </alternativeName>
</protein>
<dbReference type="InterPro" id="IPR013155">
    <property type="entry name" value="M/V/L/I-tRNA-synth_anticd-bd"/>
</dbReference>
<dbReference type="Gene3D" id="1.10.730.10">
    <property type="entry name" value="Isoleucyl-tRNA Synthetase, Domain 1"/>
    <property type="match status" value="1"/>
</dbReference>
<dbReference type="Proteomes" id="UP001239418">
    <property type="component" value="Chromosome"/>
</dbReference>
<feature type="short sequence motif" description="'KMSKS' region" evidence="9">
    <location>
        <begin position="703"/>
        <end position="707"/>
    </location>
</feature>
<dbReference type="InterPro" id="IPR015413">
    <property type="entry name" value="Methionyl/Leucyl_tRNA_Synth"/>
</dbReference>
<feature type="domain" description="Methionyl/Leucyl tRNA synthetase" evidence="12">
    <location>
        <begin position="45"/>
        <end position="150"/>
    </location>
</feature>
<dbReference type="Gene3D" id="3.90.740.10">
    <property type="entry name" value="Valyl/Leucyl/Isoleucyl-tRNA synthetase, editing domain"/>
    <property type="match status" value="1"/>
</dbReference>
<comment type="caution">
    <text evidence="9">Lacks conserved residue(s) required for the propagation of feature annotation.</text>
</comment>
<dbReference type="GO" id="GO:0004823">
    <property type="term" value="F:leucine-tRNA ligase activity"/>
    <property type="evidence" value="ECO:0007669"/>
    <property type="project" value="UniProtKB-EC"/>
</dbReference>
<dbReference type="SUPFAM" id="SSF50677">
    <property type="entry name" value="ValRS/IleRS/LeuRS editing domain"/>
    <property type="match status" value="1"/>
</dbReference>
<dbReference type="HAMAP" id="MF_00049_B">
    <property type="entry name" value="Leu_tRNA_synth_B"/>
    <property type="match status" value="1"/>
</dbReference>
<organism evidence="14 15">
    <name type="scientific">Pseudomonas cucumis</name>
    <dbReference type="NCBI Taxonomy" id="2954082"/>
    <lineage>
        <taxon>Bacteria</taxon>
        <taxon>Pseudomonadati</taxon>
        <taxon>Pseudomonadota</taxon>
        <taxon>Gammaproteobacteria</taxon>
        <taxon>Pseudomonadales</taxon>
        <taxon>Pseudomonadaceae</taxon>
        <taxon>Pseudomonas</taxon>
    </lineage>
</organism>
<dbReference type="PANTHER" id="PTHR43740">
    <property type="entry name" value="LEUCYL-TRNA SYNTHETASE"/>
    <property type="match status" value="1"/>
</dbReference>
<dbReference type="InterPro" id="IPR001412">
    <property type="entry name" value="aa-tRNA-synth_I_CS"/>
</dbReference>
<dbReference type="RefSeq" id="WP_305449542.1">
    <property type="nucleotide sequence ID" value="NZ_CP117454.1"/>
</dbReference>
<dbReference type="PRINTS" id="PR00985">
    <property type="entry name" value="TRNASYNTHLEU"/>
</dbReference>
<evidence type="ECO:0000256" key="2">
    <source>
        <dbReference type="ARBA" id="ARBA00022490"/>
    </source>
</evidence>
<dbReference type="EMBL" id="CP117454">
    <property type="protein sequence ID" value="WLG87403.1"/>
    <property type="molecule type" value="Genomic_DNA"/>
</dbReference>
<accession>A0ABY9F7N2</accession>
<evidence type="ECO:0000256" key="6">
    <source>
        <dbReference type="ARBA" id="ARBA00022917"/>
    </source>
</evidence>
<keyword evidence="7 9" id="KW-0030">Aminoacyl-tRNA synthetase</keyword>
<comment type="catalytic activity">
    <reaction evidence="8 9">
        <text>tRNA(Leu) + L-leucine + ATP = L-leucyl-tRNA(Leu) + AMP + diphosphate</text>
        <dbReference type="Rhea" id="RHEA:11688"/>
        <dbReference type="Rhea" id="RHEA-COMP:9613"/>
        <dbReference type="Rhea" id="RHEA-COMP:9622"/>
        <dbReference type="ChEBI" id="CHEBI:30616"/>
        <dbReference type="ChEBI" id="CHEBI:33019"/>
        <dbReference type="ChEBI" id="CHEBI:57427"/>
        <dbReference type="ChEBI" id="CHEBI:78442"/>
        <dbReference type="ChEBI" id="CHEBI:78494"/>
        <dbReference type="ChEBI" id="CHEBI:456215"/>
        <dbReference type="EC" id="6.1.1.4"/>
    </reaction>
</comment>
<evidence type="ECO:0000256" key="1">
    <source>
        <dbReference type="ARBA" id="ARBA00005594"/>
    </source>
</evidence>
<keyword evidence="4 9" id="KW-0547">Nucleotide-binding</keyword>
<evidence type="ECO:0000259" key="12">
    <source>
        <dbReference type="Pfam" id="PF09334"/>
    </source>
</evidence>
<feature type="domain" description="Leucyl-tRNA synthetase editing" evidence="13">
    <location>
        <begin position="283"/>
        <end position="463"/>
    </location>
</feature>
<proteinExistence type="inferred from homology"/>
<dbReference type="SUPFAM" id="SSF47323">
    <property type="entry name" value="Anticodon-binding domain of a subclass of class I aminoacyl-tRNA synthetases"/>
    <property type="match status" value="1"/>
</dbReference>
<keyword evidence="2 9" id="KW-0963">Cytoplasm</keyword>
<evidence type="ECO:0000256" key="8">
    <source>
        <dbReference type="ARBA" id="ARBA00047469"/>
    </source>
</evidence>
<dbReference type="PROSITE" id="PS00178">
    <property type="entry name" value="AA_TRNA_LIGASE_I"/>
    <property type="match status" value="1"/>
</dbReference>
<reference evidence="14 15" key="1">
    <citation type="submission" date="2023-02" db="EMBL/GenBank/DDBJ databases">
        <title>Evolution of Hrp T3SS in non-pathogenic Pseudomonas fluorescens.</title>
        <authorList>
            <person name="Liao K."/>
            <person name="Wei H."/>
            <person name="Gu Y."/>
        </authorList>
    </citation>
    <scope>NUCLEOTIDE SEQUENCE [LARGE SCALE GENOMIC DNA]</scope>
    <source>
        <strain evidence="14 15">FP1935</strain>
    </source>
</reference>
<evidence type="ECO:0000259" key="11">
    <source>
        <dbReference type="Pfam" id="PF08264"/>
    </source>
</evidence>
<evidence type="ECO:0000259" key="13">
    <source>
        <dbReference type="Pfam" id="PF13603"/>
    </source>
</evidence>
<evidence type="ECO:0000256" key="7">
    <source>
        <dbReference type="ARBA" id="ARBA00023146"/>
    </source>
</evidence>
<dbReference type="PANTHER" id="PTHR43740:SF2">
    <property type="entry name" value="LEUCINE--TRNA LIGASE, MITOCHONDRIAL"/>
    <property type="match status" value="1"/>
</dbReference>
<feature type="domain" description="Methionyl/Valyl/Leucyl/Isoleucyl-tRNA synthetase anticodon-binding" evidence="11">
    <location>
        <begin position="780"/>
        <end position="892"/>
    </location>
</feature>
<sequence length="935" mass="106686">MQELLMNTDTIKKIERKWLARWENERLYSVKLDTSLPKYYCLDMFPYPSGAGLHVGHPRGYIATDVYSRFKRMAGFNVLHPMGFDSFGLPAEQYAIETGQHPRVTTDKNIATFKSQLRKLGFCYDPDREIKTSDAQYYHWTQWIFTQLFDSWYCLDTRQAMPIDALIQHLERSGNAEVNAWSDSRTSIISAQQWAKFSPLQQSEFLMNYRLAYRADSYVNWCPALGTVLANDEIKDGFSERGGHPVQKKMMKQWMLRISAYADRLLEGLDSLDWPEALKDMQRNWIGKSQGAEIDFQVRDSQIAINVFTTCPDTLYGATFLVLAPEHDAVEEITSPTFKAAVASYREEVALRSERERVAKTDRITGQFTGAYAVHPLTGENLPIWIADYVLADYGTGAIMAVPSADQRDFNFAQAFDLPVLQIYEGAEQANKPFPGKEGSRLINSGEASGMLRAEATDWILERLVATGAAKRTFNYRIRDAIFGRQRYWGEPIPVYYDEQGIAHVVPEQDLPVTLPDVEAFLPTSEGEPPLERARSWRYGGYKYETTTMPGWAGSSWYFLRYMDPTNSSAPVSREAMAYWQTVDLYVGGSEHATGHLLYARFWTHFLKDRGLLSFSEPFKRVLCQGMILGVSAIIYRDKATHEYVSADLKEGRDVQPLYVDISMVNDKNQVDIDALRAWRQTYSNGVFIYSNGVFLCDRLSEKMSKSKYNVVNPDDLIDIYGADTFRLHEMFLGPIDQTATWSTQSIDGPHKFLQKVWRLFLSEQGEMVVENLEPTAEELKVVHTAIAKVARATEDMSYNTAIAALMICVNQLGVLHCHKRSVLELLLKLLHPYAPFITEELWSEALGHSHSILDSEYPVADERLLYEAQFECPVSINGKLRTRIMLQRGMTEEAVKAQVLKDSTVQRWLSGGRLLKFIFVPDRIINIVYALNTD</sequence>